<organism evidence="2 3">
    <name type="scientific">Pseudomonas synxantha</name>
    <dbReference type="NCBI Taxonomy" id="47883"/>
    <lineage>
        <taxon>Bacteria</taxon>
        <taxon>Pseudomonadati</taxon>
        <taxon>Pseudomonadota</taxon>
        <taxon>Gammaproteobacteria</taxon>
        <taxon>Pseudomonadales</taxon>
        <taxon>Pseudomonadaceae</taxon>
        <taxon>Pseudomonas</taxon>
    </lineage>
</organism>
<keyword evidence="1" id="KW-1133">Transmembrane helix</keyword>
<feature type="transmembrane region" description="Helical" evidence="1">
    <location>
        <begin position="9"/>
        <end position="29"/>
    </location>
</feature>
<accession>A0ABS0UCK1</accession>
<evidence type="ECO:0000313" key="3">
    <source>
        <dbReference type="Proteomes" id="UP000648914"/>
    </source>
</evidence>
<keyword evidence="1" id="KW-0812">Transmembrane</keyword>
<keyword evidence="1" id="KW-0472">Membrane</keyword>
<dbReference type="EMBL" id="JAEILG010000007">
    <property type="protein sequence ID" value="MBI6563309.1"/>
    <property type="molecule type" value="Genomic_DNA"/>
</dbReference>
<protein>
    <submittedName>
        <fullName evidence="2">Uncharacterized protein</fullName>
    </submittedName>
</protein>
<evidence type="ECO:0000256" key="1">
    <source>
        <dbReference type="SAM" id="Phobius"/>
    </source>
</evidence>
<dbReference type="RefSeq" id="WP_198719790.1">
    <property type="nucleotide sequence ID" value="NZ_JAEIKU010000048.1"/>
</dbReference>
<gene>
    <name evidence="2" type="ORF">YA0852_04145</name>
</gene>
<proteinExistence type="predicted"/>
<name>A0ABS0UCK1_9PSED</name>
<reference evidence="2 3" key="1">
    <citation type="submission" date="2020-12" db="EMBL/GenBank/DDBJ databases">
        <title>Comparative genomic insights into the epidemiology and virulence of plant pathogenic Pseudomonads from Turkey.</title>
        <authorList>
            <person name="Dillon M."/>
            <person name="Ruiz-Bedoya T."/>
            <person name="Bendalovic-Torma C."/>
            <person name="Guttman K.M."/>
            <person name="Kwak H."/>
            <person name="Middleton M.A."/>
            <person name="Wang P.W."/>
            <person name="Horuz S."/>
            <person name="Aysan Y."/>
            <person name="Guttman D.S."/>
        </authorList>
    </citation>
    <scope>NUCLEOTIDE SEQUENCE [LARGE SCALE GENOMIC DNA]</scope>
    <source>
        <strain evidence="2 3">S5_IA_2b</strain>
    </source>
</reference>
<keyword evidence="3" id="KW-1185">Reference proteome</keyword>
<sequence length="120" mass="13008">MDQSEKRKVFIFIGSIALLSFAAIGFMGWHNQGPSSSGGAGAELKSENCQSEVRKIAKYPSKAVFTYQDPIVNSGAVTQHLRGTVDFMNGFGAMIPHRYDCQIMEYSGTLIGVPSVIEEG</sequence>
<evidence type="ECO:0000313" key="2">
    <source>
        <dbReference type="EMBL" id="MBI6563309.1"/>
    </source>
</evidence>
<comment type="caution">
    <text evidence="2">The sequence shown here is derived from an EMBL/GenBank/DDBJ whole genome shotgun (WGS) entry which is preliminary data.</text>
</comment>
<dbReference type="Proteomes" id="UP000648914">
    <property type="component" value="Unassembled WGS sequence"/>
</dbReference>